<keyword evidence="4" id="KW-0862">Zinc</keyword>
<dbReference type="SUPFAM" id="SSF53213">
    <property type="entry name" value="LigB-like"/>
    <property type="match status" value="1"/>
</dbReference>
<feature type="domain" description="Extradiol ring-cleavage dioxygenase class III enzyme subunit B" evidence="6">
    <location>
        <begin position="23"/>
        <end position="231"/>
    </location>
</feature>
<dbReference type="Gene3D" id="3.40.830.10">
    <property type="entry name" value="LigB-like"/>
    <property type="match status" value="1"/>
</dbReference>
<organism evidence="7 8">
    <name type="scientific">Bdellovibrio bacteriovorus</name>
    <dbReference type="NCBI Taxonomy" id="959"/>
    <lineage>
        <taxon>Bacteria</taxon>
        <taxon>Pseudomonadati</taxon>
        <taxon>Bdellovibrionota</taxon>
        <taxon>Bdellovibrionia</taxon>
        <taxon>Bdellovibrionales</taxon>
        <taxon>Pseudobdellovibrionaceae</taxon>
        <taxon>Bdellovibrio</taxon>
    </lineage>
</organism>
<dbReference type="NCBIfam" id="NF007914">
    <property type="entry name" value="PRK10628.1"/>
    <property type="match status" value="1"/>
</dbReference>
<dbReference type="PANTHER" id="PTHR30096">
    <property type="entry name" value="4,5-DOPA DIOXYGENASE EXTRADIOL-LIKE PROTEIN"/>
    <property type="match status" value="1"/>
</dbReference>
<proteinExistence type="inferred from homology"/>
<dbReference type="PANTHER" id="PTHR30096:SF0">
    <property type="entry name" value="4,5-DOPA DIOXYGENASE EXTRADIOL-LIKE PROTEIN"/>
    <property type="match status" value="1"/>
</dbReference>
<evidence type="ECO:0000259" key="6">
    <source>
        <dbReference type="Pfam" id="PF02900"/>
    </source>
</evidence>
<dbReference type="OrthoDB" id="5289554at2"/>
<dbReference type="InterPro" id="IPR004183">
    <property type="entry name" value="Xdiol_dOase_suB"/>
</dbReference>
<evidence type="ECO:0000313" key="7">
    <source>
        <dbReference type="EMBL" id="ASD64526.1"/>
    </source>
</evidence>
<dbReference type="RefSeq" id="WP_088565991.1">
    <property type="nucleotide sequence ID" value="NZ_CP020946.1"/>
</dbReference>
<sequence length="256" mass="28877">MSTMPVLFIGHGSPMNALDKNAFTESLHRLGKALPKPQAVLSVSAHWETEGTKVLYHPDPPTIHDFYGFPKALFDMQYPARGPLSIAHETQRLLPKSELYDKWGLDHGTWSVLAHMYPHADIPTYQVSLDVTKTNQQHLELGKLLRPLRDKGVLIVASGNIVHNLRLIQWKNKDGSYPWAEEFDGQIKAALETRDTKTLTDYEALGESATLSVPTPEHYLPLLYAFGASTEEDRISYPYEGFEMGSLSMRAVMWSR</sequence>
<dbReference type="GO" id="GO:0008198">
    <property type="term" value="F:ferrous iron binding"/>
    <property type="evidence" value="ECO:0007669"/>
    <property type="project" value="InterPro"/>
</dbReference>
<comment type="cofactor">
    <cofactor evidence="1">
        <name>Zn(2+)</name>
        <dbReference type="ChEBI" id="CHEBI:29105"/>
    </cofactor>
</comment>
<name>A0A1Z3NAQ5_BDEBC</name>
<dbReference type="EMBL" id="CP020946">
    <property type="protein sequence ID" value="ASD64526.1"/>
    <property type="molecule type" value="Genomic_DNA"/>
</dbReference>
<keyword evidence="5" id="KW-0560">Oxidoreductase</keyword>
<dbReference type="AlphaFoldDB" id="A0A1Z3NAQ5"/>
<dbReference type="PIRSF" id="PIRSF006157">
    <property type="entry name" value="Doxgns_DODA"/>
    <property type="match status" value="1"/>
</dbReference>
<evidence type="ECO:0000313" key="8">
    <source>
        <dbReference type="Proteomes" id="UP000197003"/>
    </source>
</evidence>
<dbReference type="GO" id="GO:0008270">
    <property type="term" value="F:zinc ion binding"/>
    <property type="evidence" value="ECO:0007669"/>
    <property type="project" value="InterPro"/>
</dbReference>
<gene>
    <name evidence="7" type="ORF">B9G79_13580</name>
</gene>
<evidence type="ECO:0000256" key="2">
    <source>
        <dbReference type="ARBA" id="ARBA00007581"/>
    </source>
</evidence>
<reference evidence="7 8" key="1">
    <citation type="submission" date="2017-04" db="EMBL/GenBank/DDBJ databases">
        <title>Whole genome sequence of Bdellovibrio bacteriovorus strain SSB218315.</title>
        <authorList>
            <person name="Oyedara O."/>
            <person name="Rodriguez-Perez M.A."/>
        </authorList>
    </citation>
    <scope>NUCLEOTIDE SEQUENCE [LARGE SCALE GENOMIC DNA]</scope>
    <source>
        <strain evidence="7 8">SSB218315</strain>
    </source>
</reference>
<keyword evidence="3" id="KW-0479">Metal-binding</keyword>
<evidence type="ECO:0000256" key="3">
    <source>
        <dbReference type="ARBA" id="ARBA00022723"/>
    </source>
</evidence>
<dbReference type="Pfam" id="PF02900">
    <property type="entry name" value="LigB"/>
    <property type="match status" value="1"/>
</dbReference>
<dbReference type="Proteomes" id="UP000197003">
    <property type="component" value="Chromosome"/>
</dbReference>
<evidence type="ECO:0000256" key="1">
    <source>
        <dbReference type="ARBA" id="ARBA00001947"/>
    </source>
</evidence>
<dbReference type="GO" id="GO:0016702">
    <property type="term" value="F:oxidoreductase activity, acting on single donors with incorporation of molecular oxygen, incorporation of two atoms of oxygen"/>
    <property type="evidence" value="ECO:0007669"/>
    <property type="project" value="UniProtKB-ARBA"/>
</dbReference>
<comment type="similarity">
    <text evidence="2">Belongs to the DODA-type extradiol aromatic ring-opening dioxygenase family.</text>
</comment>
<evidence type="ECO:0000256" key="4">
    <source>
        <dbReference type="ARBA" id="ARBA00022833"/>
    </source>
</evidence>
<accession>A0A1Z3NAQ5</accession>
<protein>
    <submittedName>
        <fullName evidence="7">4,5-DOPA dioxygenase extradiol</fullName>
    </submittedName>
</protein>
<dbReference type="InterPro" id="IPR014436">
    <property type="entry name" value="Extradiol_dOase_DODA"/>
</dbReference>
<dbReference type="CDD" id="cd07363">
    <property type="entry name" value="45_DOPA_Dioxygenase"/>
    <property type="match status" value="1"/>
</dbReference>
<evidence type="ECO:0000256" key="5">
    <source>
        <dbReference type="ARBA" id="ARBA00023002"/>
    </source>
</evidence>
<keyword evidence="7" id="KW-0223">Dioxygenase</keyword>